<name>A6KSZ4_RAT</name>
<dbReference type="EMBL" id="CH474111">
    <property type="protein sequence ID" value="EDL75119.1"/>
    <property type="molecule type" value="Genomic_DNA"/>
</dbReference>
<evidence type="ECO:0000256" key="1">
    <source>
        <dbReference type="SAM" id="MobiDB-lite"/>
    </source>
</evidence>
<feature type="region of interest" description="Disordered" evidence="1">
    <location>
        <begin position="1"/>
        <end position="29"/>
    </location>
</feature>
<dbReference type="Proteomes" id="UP000234681">
    <property type="component" value="Chromosome 13"/>
</dbReference>
<reference evidence="2 3" key="1">
    <citation type="submission" date="2005-09" db="EMBL/GenBank/DDBJ databases">
        <authorList>
            <person name="Mural R.J."/>
            <person name="Li P.W."/>
            <person name="Adams M.D."/>
            <person name="Amanatides P.G."/>
            <person name="Baden-Tillson H."/>
            <person name="Barnstead M."/>
            <person name="Chin S.H."/>
            <person name="Dew I."/>
            <person name="Evans C.A."/>
            <person name="Ferriera S."/>
            <person name="Flanigan M."/>
            <person name="Fosler C."/>
            <person name="Glodek A."/>
            <person name="Gu Z."/>
            <person name="Holt R.A."/>
            <person name="Jennings D."/>
            <person name="Kraft C.L."/>
            <person name="Lu F."/>
            <person name="Nguyen T."/>
            <person name="Nusskern D.R."/>
            <person name="Pfannkoch C.M."/>
            <person name="Sitter C."/>
            <person name="Sutton G.G."/>
            <person name="Venter J.C."/>
            <person name="Wang Z."/>
            <person name="Woodage T."/>
            <person name="Zheng X.H."/>
            <person name="Zhong F."/>
        </authorList>
    </citation>
    <scope>NUCLEOTIDE SEQUENCE [LARGE SCALE GENOMIC DNA]</scope>
    <source>
        <strain>BN</strain>
        <strain evidence="3">Sprague-Dawley</strain>
    </source>
</reference>
<gene>
    <name evidence="2" type="ORF">rCG_59357</name>
</gene>
<protein>
    <submittedName>
        <fullName evidence="2">RCG59357</fullName>
    </submittedName>
</protein>
<evidence type="ECO:0000313" key="2">
    <source>
        <dbReference type="EMBL" id="EDL75119.1"/>
    </source>
</evidence>
<sequence length="57" mass="6203">MTATHQPGTELPPWATLPRPPLISSPRPIAMGFPTSRKRLCSQSLHIGSLFRGTSYG</sequence>
<organism evidence="2 3">
    <name type="scientific">Rattus norvegicus</name>
    <name type="common">Rat</name>
    <dbReference type="NCBI Taxonomy" id="10116"/>
    <lineage>
        <taxon>Eukaryota</taxon>
        <taxon>Metazoa</taxon>
        <taxon>Chordata</taxon>
        <taxon>Craniata</taxon>
        <taxon>Vertebrata</taxon>
        <taxon>Euteleostomi</taxon>
        <taxon>Mammalia</taxon>
        <taxon>Eutheria</taxon>
        <taxon>Euarchontoglires</taxon>
        <taxon>Glires</taxon>
        <taxon>Rodentia</taxon>
        <taxon>Myomorpha</taxon>
        <taxon>Muroidea</taxon>
        <taxon>Muridae</taxon>
        <taxon>Murinae</taxon>
        <taxon>Rattus</taxon>
    </lineage>
</organism>
<proteinExistence type="predicted"/>
<accession>A6KSZ4</accession>
<evidence type="ECO:0000313" key="3">
    <source>
        <dbReference type="Proteomes" id="UP000234681"/>
    </source>
</evidence>
<dbReference type="AlphaFoldDB" id="A6KSZ4"/>